<accession>A0A6J8CWM4</accession>
<feature type="region of interest" description="Disordered" evidence="1">
    <location>
        <begin position="611"/>
        <end position="721"/>
    </location>
</feature>
<organism evidence="4 5">
    <name type="scientific">Mytilus coruscus</name>
    <name type="common">Sea mussel</name>
    <dbReference type="NCBI Taxonomy" id="42192"/>
    <lineage>
        <taxon>Eukaryota</taxon>
        <taxon>Metazoa</taxon>
        <taxon>Spiralia</taxon>
        <taxon>Lophotrochozoa</taxon>
        <taxon>Mollusca</taxon>
        <taxon>Bivalvia</taxon>
        <taxon>Autobranchia</taxon>
        <taxon>Pteriomorphia</taxon>
        <taxon>Mytilida</taxon>
        <taxon>Mytiloidea</taxon>
        <taxon>Mytilidae</taxon>
        <taxon>Mytilinae</taxon>
        <taxon>Mytilus</taxon>
    </lineage>
</organism>
<dbReference type="OrthoDB" id="25840at2759"/>
<feature type="compositionally biased region" description="Acidic residues" evidence="1">
    <location>
        <begin position="613"/>
        <end position="624"/>
    </location>
</feature>
<dbReference type="InterPro" id="IPR036420">
    <property type="entry name" value="BRCT_dom_sf"/>
</dbReference>
<dbReference type="Pfam" id="PF12738">
    <property type="entry name" value="PTCB-BRCT"/>
    <property type="match status" value="1"/>
</dbReference>
<dbReference type="FunFam" id="2.60.120.260:FF:000025">
    <property type="entry name" value="DNA repair protein XRCC1 isoform X1"/>
    <property type="match status" value="1"/>
</dbReference>
<evidence type="ECO:0000256" key="1">
    <source>
        <dbReference type="SAM" id="MobiDB-lite"/>
    </source>
</evidence>
<evidence type="ECO:0000313" key="5">
    <source>
        <dbReference type="Proteomes" id="UP000507470"/>
    </source>
</evidence>
<dbReference type="PANTHER" id="PTHR11370:SF5">
    <property type="entry name" value="DNA REPAIR PROTEIN XRCC1"/>
    <property type="match status" value="1"/>
</dbReference>
<dbReference type="InterPro" id="IPR008979">
    <property type="entry name" value="Galactose-bd-like_sf"/>
</dbReference>
<feature type="compositionally biased region" description="Low complexity" evidence="1">
    <location>
        <begin position="248"/>
        <end position="272"/>
    </location>
</feature>
<feature type="domain" description="DNA-repair protein Xrcc1 N-terminal" evidence="2">
    <location>
        <begin position="1"/>
        <end position="147"/>
    </location>
</feature>
<feature type="compositionally biased region" description="Basic and acidic residues" evidence="1">
    <location>
        <begin position="666"/>
        <end position="685"/>
    </location>
</feature>
<dbReference type="GO" id="GO:0000012">
    <property type="term" value="P:single strand break repair"/>
    <property type="evidence" value="ECO:0007669"/>
    <property type="project" value="InterPro"/>
</dbReference>
<gene>
    <name evidence="4" type="ORF">MCOR_34101</name>
</gene>
<dbReference type="Gene3D" id="2.60.120.260">
    <property type="entry name" value="Galactose-binding domain-like"/>
    <property type="match status" value="1"/>
</dbReference>
<dbReference type="PANTHER" id="PTHR11370">
    <property type="entry name" value="DNA-REPAIR PROTEIN XRCC1"/>
    <property type="match status" value="1"/>
</dbReference>
<dbReference type="GO" id="GO:0003684">
    <property type="term" value="F:damaged DNA binding"/>
    <property type="evidence" value="ECO:0007669"/>
    <property type="project" value="InterPro"/>
</dbReference>
<dbReference type="SUPFAM" id="SSF49785">
    <property type="entry name" value="Galactose-binding domain-like"/>
    <property type="match status" value="1"/>
</dbReference>
<evidence type="ECO:0000313" key="4">
    <source>
        <dbReference type="EMBL" id="CAC5399869.1"/>
    </source>
</evidence>
<protein>
    <submittedName>
        <fullName evidence="4">XRCC1</fullName>
    </submittedName>
</protein>
<dbReference type="GO" id="GO:0006284">
    <property type="term" value="P:base-excision repair"/>
    <property type="evidence" value="ECO:0007669"/>
    <property type="project" value="TreeGrafter"/>
</dbReference>
<dbReference type="Pfam" id="PF01834">
    <property type="entry name" value="XRCC1_N"/>
    <property type="match status" value="1"/>
</dbReference>
<dbReference type="AlphaFoldDB" id="A0A6J8CWM4"/>
<proteinExistence type="predicted"/>
<sequence>MPEIKVKHIVSCSCADKNNPAENLLKADGSHKWKTTGQPKNAVVVLQLEKSSQINSIDVGNEGSAFVEILVGKETATTDHDYKVILVASSFMTPLESRNGTNRNSVRMFGPEKLSNAVASEKWDRLKIVCTQPFNKTSEYGLSFIKIHSTPDDKEEGTKKLGAFTVKPETGDDITTGSLFAKKKIEPVEKPSPTADTTERAKGLVSIDESIPSPKIEKQVKITPTAQNKRKHTADSDDEPSGSGTPVPSLKKQSTSLSSTASSAKSESAPPLKKTKSEPPKESAVKAFGRLMEGVVFAMSGFQNPYRAELRQKAVDMGAVYKPDWGKGCTHLICAFSNTPKYNQVREYYRLLSHRMSVHYYSEYYRLLSHRMSNVKTSITQNVKTLLQNIIDFYHTECQYIITQNIIDFYHTECQDIITQNIINLYHTECQYIITQNIINFYHTECQYIITQNINFYHTECQYIITQNIINYYHTECQYIITQNIINYYHTECQYIITQNIINFYHTECQYIITQNIINLYHTECQYIITQNIINFYHTECQYIITQNIINFYHTECQYIITQNIIDFYHTECQYIITQNIINFYHTECQYIITQNIINFYHTECHYRLGDADSPDESSTDEDVYVPKKSLPKKKPSETKSPKKTSPKPSKEAMDMSDSGDDTEDEVRRVKAKIDNPKGSLKKDDDDNDPYNASTDEDAPSSSKKESPIKNGAVDDGNDSGFPELPDFFRKKHFLLYGDYNERTRRSMVRYITAYDGELEDYMSDKVNFVVTNSEWDQNFDDVSTSI</sequence>
<dbReference type="SUPFAM" id="SSF52113">
    <property type="entry name" value="BRCT domain"/>
    <property type="match status" value="2"/>
</dbReference>
<evidence type="ECO:0000259" key="2">
    <source>
        <dbReference type="Pfam" id="PF01834"/>
    </source>
</evidence>
<name>A0A6J8CWM4_MYTCO</name>
<dbReference type="Gene3D" id="3.40.50.10190">
    <property type="entry name" value="BRCT domain"/>
    <property type="match status" value="2"/>
</dbReference>
<dbReference type="InterPro" id="IPR001357">
    <property type="entry name" value="BRCT_dom"/>
</dbReference>
<evidence type="ECO:0000259" key="3">
    <source>
        <dbReference type="Pfam" id="PF12738"/>
    </source>
</evidence>
<keyword evidence="5" id="KW-1185">Reference proteome</keyword>
<feature type="domain" description="BRCT" evidence="3">
    <location>
        <begin position="296"/>
        <end position="343"/>
    </location>
</feature>
<dbReference type="Proteomes" id="UP000507470">
    <property type="component" value="Unassembled WGS sequence"/>
</dbReference>
<dbReference type="EMBL" id="CACVKT020006113">
    <property type="protein sequence ID" value="CAC5399869.1"/>
    <property type="molecule type" value="Genomic_DNA"/>
</dbReference>
<reference evidence="4 5" key="1">
    <citation type="submission" date="2020-06" db="EMBL/GenBank/DDBJ databases">
        <authorList>
            <person name="Li R."/>
            <person name="Bekaert M."/>
        </authorList>
    </citation>
    <scope>NUCLEOTIDE SEQUENCE [LARGE SCALE GENOMIC DNA]</scope>
    <source>
        <strain evidence="5">wild</strain>
    </source>
</reference>
<dbReference type="InterPro" id="IPR002706">
    <property type="entry name" value="Xrcc1_N"/>
</dbReference>
<feature type="region of interest" description="Disordered" evidence="1">
    <location>
        <begin position="175"/>
        <end position="283"/>
    </location>
</feature>
<dbReference type="GO" id="GO:0005634">
    <property type="term" value="C:nucleus"/>
    <property type="evidence" value="ECO:0007669"/>
    <property type="project" value="InterPro"/>
</dbReference>